<feature type="transmembrane region" description="Helical" evidence="7">
    <location>
        <begin position="389"/>
        <end position="410"/>
    </location>
</feature>
<sequence>MTWLVFIAVIVALILLRQRLVVILGVAAAMLYLLWGDGRLDYVVLDIWAAADKEVLLSIPLFILAGNIMAKGSIASRLIDVVRIGTSRIPGGLGIATVLSCAVFSAISGSSTVTLIAVGAIMYPALLNAGYSRSFALGLICAGGTLGIIIPPSIPLILYGVITETSIADLFIAGVGPALLLVLILSVYTLGVNWKAETSPVDWPALWDAGRKSIFAAFMPVLILGGIYSGYFTPTESAAVAVFYAALVEVFIHREMRLRDLEAVTYETAKTLGSLVPVLMLALSINTFMAFEQVPQNMVEAMSALVTSKTGFLLLSLGILLLFGCFMDISSAILILGPLLTPIAESYGIDPVHFGIIMIVNLEIGYLTPPLGLNLIIAMGAFREPFWTIAKAALPFILLLLLGLVITTFWPDLSLFLLR</sequence>
<organism evidence="9 10">
    <name type="scientific">Eilatimonas milleporae</name>
    <dbReference type="NCBI Taxonomy" id="911205"/>
    <lineage>
        <taxon>Bacteria</taxon>
        <taxon>Pseudomonadati</taxon>
        <taxon>Pseudomonadota</taxon>
        <taxon>Alphaproteobacteria</taxon>
        <taxon>Kordiimonadales</taxon>
        <taxon>Kordiimonadaceae</taxon>
        <taxon>Eilatimonas</taxon>
    </lineage>
</organism>
<dbReference type="GO" id="GO:0005886">
    <property type="term" value="C:plasma membrane"/>
    <property type="evidence" value="ECO:0007669"/>
    <property type="project" value="UniProtKB-SubCell"/>
</dbReference>
<dbReference type="Pfam" id="PF06808">
    <property type="entry name" value="DctM"/>
    <property type="match status" value="1"/>
</dbReference>
<comment type="function">
    <text evidence="7">Part of the tripartite ATP-independent periplasmic (TRAP) transport system.</text>
</comment>
<evidence type="ECO:0000259" key="8">
    <source>
        <dbReference type="Pfam" id="PF06808"/>
    </source>
</evidence>
<dbReference type="Proteomes" id="UP000271227">
    <property type="component" value="Unassembled WGS sequence"/>
</dbReference>
<dbReference type="FunCoup" id="A0A3M0CRW7">
    <property type="interactions" value="123"/>
</dbReference>
<keyword evidence="4 7" id="KW-0812">Transmembrane</keyword>
<evidence type="ECO:0000256" key="5">
    <source>
        <dbReference type="ARBA" id="ARBA00022989"/>
    </source>
</evidence>
<comment type="caution">
    <text evidence="7">Lacks conserved residue(s) required for the propagation of feature annotation.</text>
</comment>
<dbReference type="InParanoid" id="A0A3M0CRW7"/>
<feature type="transmembrane region" description="Helical" evidence="7">
    <location>
        <begin position="352"/>
        <end position="377"/>
    </location>
</feature>
<dbReference type="EMBL" id="REFR01000009">
    <property type="protein sequence ID" value="RMB12252.1"/>
    <property type="molecule type" value="Genomic_DNA"/>
</dbReference>
<keyword evidence="10" id="KW-1185">Reference proteome</keyword>
<feature type="transmembrane region" description="Helical" evidence="7">
    <location>
        <begin position="135"/>
        <end position="158"/>
    </location>
</feature>
<feature type="transmembrane region" description="Helical" evidence="7">
    <location>
        <begin position="95"/>
        <end position="123"/>
    </location>
</feature>
<gene>
    <name evidence="9" type="ORF">BXY39_0745</name>
</gene>
<reference evidence="9 10" key="1">
    <citation type="submission" date="2018-10" db="EMBL/GenBank/DDBJ databases">
        <title>Genomic Encyclopedia of Archaeal and Bacterial Type Strains, Phase II (KMG-II): from individual species to whole genera.</title>
        <authorList>
            <person name="Goeker M."/>
        </authorList>
    </citation>
    <scope>NUCLEOTIDE SEQUENCE [LARGE SCALE GENOMIC DNA]</scope>
    <source>
        <strain evidence="9 10">DSM 25217</strain>
    </source>
</reference>
<keyword evidence="5 7" id="KW-1133">Transmembrane helix</keyword>
<dbReference type="RefSeq" id="WP_121937440.1">
    <property type="nucleotide sequence ID" value="NZ_REFR01000009.1"/>
</dbReference>
<evidence type="ECO:0000256" key="7">
    <source>
        <dbReference type="RuleBase" id="RU369079"/>
    </source>
</evidence>
<evidence type="ECO:0000256" key="2">
    <source>
        <dbReference type="ARBA" id="ARBA00022475"/>
    </source>
</evidence>
<proteinExistence type="inferred from homology"/>
<dbReference type="NCBIfam" id="TIGR00786">
    <property type="entry name" value="dctM"/>
    <property type="match status" value="1"/>
</dbReference>
<dbReference type="AlphaFoldDB" id="A0A3M0CRW7"/>
<feature type="transmembrane region" description="Helical" evidence="7">
    <location>
        <begin position="274"/>
        <end position="291"/>
    </location>
</feature>
<evidence type="ECO:0000256" key="6">
    <source>
        <dbReference type="ARBA" id="ARBA00023136"/>
    </source>
</evidence>
<evidence type="ECO:0000256" key="4">
    <source>
        <dbReference type="ARBA" id="ARBA00022692"/>
    </source>
</evidence>
<name>A0A3M0CRW7_9PROT</name>
<evidence type="ECO:0000256" key="1">
    <source>
        <dbReference type="ARBA" id="ARBA00004429"/>
    </source>
</evidence>
<protein>
    <recommendedName>
        <fullName evidence="7">TRAP transporter large permease protein</fullName>
    </recommendedName>
</protein>
<evidence type="ECO:0000313" key="9">
    <source>
        <dbReference type="EMBL" id="RMB12252.1"/>
    </source>
</evidence>
<dbReference type="InterPro" id="IPR010656">
    <property type="entry name" value="DctM"/>
</dbReference>
<feature type="domain" description="TRAP C4-dicarboxylate transport system permease DctM subunit" evidence="8">
    <location>
        <begin position="8"/>
        <end position="412"/>
    </location>
</feature>
<dbReference type="PANTHER" id="PTHR33362:SF5">
    <property type="entry name" value="C4-DICARBOXYLATE TRAP TRANSPORTER LARGE PERMEASE PROTEIN DCTM"/>
    <property type="match status" value="1"/>
</dbReference>
<keyword evidence="3 7" id="KW-0997">Cell inner membrane</keyword>
<comment type="subunit">
    <text evidence="7">The complex comprises the extracytoplasmic solute receptor protein and the two transmembrane proteins.</text>
</comment>
<dbReference type="GO" id="GO:0022857">
    <property type="term" value="F:transmembrane transporter activity"/>
    <property type="evidence" value="ECO:0007669"/>
    <property type="project" value="UniProtKB-UniRule"/>
</dbReference>
<dbReference type="PANTHER" id="PTHR33362">
    <property type="entry name" value="SIALIC ACID TRAP TRANSPORTER PERMEASE PROTEIN SIAT-RELATED"/>
    <property type="match status" value="1"/>
</dbReference>
<feature type="transmembrane region" description="Helical" evidence="7">
    <location>
        <begin position="214"/>
        <end position="231"/>
    </location>
</feature>
<feature type="transmembrane region" description="Helical" evidence="7">
    <location>
        <begin position="55"/>
        <end position="74"/>
    </location>
</feature>
<dbReference type="PIRSF" id="PIRSF006066">
    <property type="entry name" value="HI0050"/>
    <property type="match status" value="1"/>
</dbReference>
<keyword evidence="7" id="KW-0813">Transport</keyword>
<comment type="caution">
    <text evidence="9">The sequence shown here is derived from an EMBL/GenBank/DDBJ whole genome shotgun (WGS) entry which is preliminary data.</text>
</comment>
<feature type="transmembrane region" description="Helical" evidence="7">
    <location>
        <begin position="7"/>
        <end position="35"/>
    </location>
</feature>
<accession>A0A3M0CRW7</accession>
<keyword evidence="6 7" id="KW-0472">Membrane</keyword>
<comment type="similarity">
    <text evidence="7">Belongs to the TRAP transporter large permease family.</text>
</comment>
<feature type="transmembrane region" description="Helical" evidence="7">
    <location>
        <begin position="170"/>
        <end position="194"/>
    </location>
</feature>
<keyword evidence="2" id="KW-1003">Cell membrane</keyword>
<comment type="subcellular location">
    <subcellularLocation>
        <location evidence="1 7">Cell inner membrane</location>
        <topology evidence="1 7">Multi-pass membrane protein</topology>
    </subcellularLocation>
</comment>
<dbReference type="InterPro" id="IPR004681">
    <property type="entry name" value="TRAP_DctM"/>
</dbReference>
<evidence type="ECO:0000256" key="3">
    <source>
        <dbReference type="ARBA" id="ARBA00022519"/>
    </source>
</evidence>
<dbReference type="OrthoDB" id="9790209at2"/>
<evidence type="ECO:0000313" key="10">
    <source>
        <dbReference type="Proteomes" id="UP000271227"/>
    </source>
</evidence>
<feature type="transmembrane region" description="Helical" evidence="7">
    <location>
        <begin position="312"/>
        <end position="340"/>
    </location>
</feature>